<organism evidence="2 3">
    <name type="scientific">Nisaea acidiphila</name>
    <dbReference type="NCBI Taxonomy" id="1862145"/>
    <lineage>
        <taxon>Bacteria</taxon>
        <taxon>Pseudomonadati</taxon>
        <taxon>Pseudomonadota</taxon>
        <taxon>Alphaproteobacteria</taxon>
        <taxon>Rhodospirillales</taxon>
        <taxon>Thalassobaculaceae</taxon>
        <taxon>Nisaea</taxon>
    </lineage>
</organism>
<dbReference type="RefSeq" id="WP_257770062.1">
    <property type="nucleotide sequence ID" value="NZ_CP102480.1"/>
</dbReference>
<dbReference type="InterPro" id="IPR000326">
    <property type="entry name" value="PAP2/HPO"/>
</dbReference>
<dbReference type="Gene3D" id="1.20.144.10">
    <property type="entry name" value="Phosphatidic acid phosphatase type 2/haloperoxidase"/>
    <property type="match status" value="2"/>
</dbReference>
<dbReference type="EMBL" id="CP102480">
    <property type="protein sequence ID" value="UUX50824.1"/>
    <property type="molecule type" value="Genomic_DNA"/>
</dbReference>
<accession>A0A9J7ATZ0</accession>
<name>A0A9J7ATZ0_9PROT</name>
<evidence type="ECO:0000313" key="3">
    <source>
        <dbReference type="Proteomes" id="UP001060336"/>
    </source>
</evidence>
<protein>
    <submittedName>
        <fullName evidence="2">Phosphatase PAP2 family protein</fullName>
    </submittedName>
</protein>
<dbReference type="Pfam" id="PF01569">
    <property type="entry name" value="PAP2"/>
    <property type="match status" value="1"/>
</dbReference>
<dbReference type="InterPro" id="IPR036938">
    <property type="entry name" value="PAP2/HPO_sf"/>
</dbReference>
<proteinExistence type="predicted"/>
<gene>
    <name evidence="2" type="ORF">NUH88_03770</name>
</gene>
<evidence type="ECO:0000313" key="2">
    <source>
        <dbReference type="EMBL" id="UUX50824.1"/>
    </source>
</evidence>
<reference evidence="2" key="1">
    <citation type="submission" date="2022-08" db="EMBL/GenBank/DDBJ databases">
        <title>Nisaea acidiphila sp. nov., isolated from a marine algal debris and emended description of the genus Nisaea Urios et al. 2008.</title>
        <authorList>
            <person name="Kwon K."/>
        </authorList>
    </citation>
    <scope>NUCLEOTIDE SEQUENCE</scope>
    <source>
        <strain evidence="2">MEBiC11861</strain>
    </source>
</reference>
<dbReference type="KEGG" id="naci:NUH88_03770"/>
<keyword evidence="3" id="KW-1185">Reference proteome</keyword>
<dbReference type="Proteomes" id="UP001060336">
    <property type="component" value="Chromosome"/>
</dbReference>
<feature type="domain" description="Phosphatidic acid phosphatase type 2/haloperoxidase" evidence="1">
    <location>
        <begin position="118"/>
        <end position="252"/>
    </location>
</feature>
<evidence type="ECO:0000259" key="1">
    <source>
        <dbReference type="SMART" id="SM00014"/>
    </source>
</evidence>
<dbReference type="SUPFAM" id="SSF48317">
    <property type="entry name" value="Acid phosphatase/Vanadium-dependent haloperoxidase"/>
    <property type="match status" value="1"/>
</dbReference>
<sequence>MKRWSPRVRGLILDFELLENLEFFANRRGEPGEACDPGVKIRIANSREEGSVPDKKGQLVKLERPSVNTFLNCQLEYVHNYADLRRDRAAEILSQVDGFLEFFAGIGFLHPERTRWTLELLGALLSACFAIEMRIKHSLACRRPVELSAQINPMLQTPGHGTFPSGHATEAFMVAYVLAELTKAMDEQLSKQIAETDGEEEEASFRPKRIWRQQLLRQAARISVNRVIAGVHYPVDSAAGQVLGKRIADYFLLRARGGTAEFESWKFVGDCFGSMDFDWRDIDRILTGTACQTPFLNIRGKCVIHGRSPGPNDPAGPLNWLWEKACSEWAI</sequence>
<dbReference type="SMART" id="SM00014">
    <property type="entry name" value="acidPPc"/>
    <property type="match status" value="1"/>
</dbReference>
<dbReference type="AlphaFoldDB" id="A0A9J7ATZ0"/>